<keyword evidence="2" id="KW-1185">Reference proteome</keyword>
<organism evidence="1 2">
    <name type="scientific">Ixodes persulcatus</name>
    <name type="common">Taiga tick</name>
    <dbReference type="NCBI Taxonomy" id="34615"/>
    <lineage>
        <taxon>Eukaryota</taxon>
        <taxon>Metazoa</taxon>
        <taxon>Ecdysozoa</taxon>
        <taxon>Arthropoda</taxon>
        <taxon>Chelicerata</taxon>
        <taxon>Arachnida</taxon>
        <taxon>Acari</taxon>
        <taxon>Parasitiformes</taxon>
        <taxon>Ixodida</taxon>
        <taxon>Ixodoidea</taxon>
        <taxon>Ixodidae</taxon>
        <taxon>Ixodinae</taxon>
        <taxon>Ixodes</taxon>
    </lineage>
</organism>
<protein>
    <submittedName>
        <fullName evidence="1">Uncharacterized protein</fullName>
    </submittedName>
</protein>
<accession>A0AC60QIQ1</accession>
<sequence>MFQVVTPVMKSEPSAAEVPTKDEGTQVDVRSAVSVVERQKWRRRERNLKAQVDRLKQTVDKYKEELKNLKEDCHLSAFGKVIESANEKHLGASFLLDQVVNFSKIRPTWSEITVRHSILLRSLSARAYEHIRSEGILKLPSRSTLQRFLGVTSGEVGFTSLVQERLKTEVANLKTEQAKMCSLVVDEM</sequence>
<proteinExistence type="predicted"/>
<dbReference type="EMBL" id="JABSTQ010009111">
    <property type="protein sequence ID" value="KAG0432854.1"/>
    <property type="molecule type" value="Genomic_DNA"/>
</dbReference>
<name>A0AC60QIQ1_IXOPE</name>
<gene>
    <name evidence="1" type="ORF">HPB47_020456</name>
</gene>
<comment type="caution">
    <text evidence="1">The sequence shown here is derived from an EMBL/GenBank/DDBJ whole genome shotgun (WGS) entry which is preliminary data.</text>
</comment>
<dbReference type="Proteomes" id="UP000805193">
    <property type="component" value="Unassembled WGS sequence"/>
</dbReference>
<reference evidence="1 2" key="1">
    <citation type="journal article" date="2020" name="Cell">
        <title>Large-Scale Comparative Analyses of Tick Genomes Elucidate Their Genetic Diversity and Vector Capacities.</title>
        <authorList>
            <consortium name="Tick Genome and Microbiome Consortium (TIGMIC)"/>
            <person name="Jia N."/>
            <person name="Wang J."/>
            <person name="Shi W."/>
            <person name="Du L."/>
            <person name="Sun Y."/>
            <person name="Zhan W."/>
            <person name="Jiang J.F."/>
            <person name="Wang Q."/>
            <person name="Zhang B."/>
            <person name="Ji P."/>
            <person name="Bell-Sakyi L."/>
            <person name="Cui X.M."/>
            <person name="Yuan T.T."/>
            <person name="Jiang B.G."/>
            <person name="Yang W.F."/>
            <person name="Lam T.T."/>
            <person name="Chang Q.C."/>
            <person name="Ding S.J."/>
            <person name="Wang X.J."/>
            <person name="Zhu J.G."/>
            <person name="Ruan X.D."/>
            <person name="Zhao L."/>
            <person name="Wei J.T."/>
            <person name="Ye R.Z."/>
            <person name="Que T.C."/>
            <person name="Du C.H."/>
            <person name="Zhou Y.H."/>
            <person name="Cheng J.X."/>
            <person name="Dai P.F."/>
            <person name="Guo W.B."/>
            <person name="Han X.H."/>
            <person name="Huang E.J."/>
            <person name="Li L.F."/>
            <person name="Wei W."/>
            <person name="Gao Y.C."/>
            <person name="Liu J.Z."/>
            <person name="Shao H.Z."/>
            <person name="Wang X."/>
            <person name="Wang C.C."/>
            <person name="Yang T.C."/>
            <person name="Huo Q.B."/>
            <person name="Li W."/>
            <person name="Chen H.Y."/>
            <person name="Chen S.E."/>
            <person name="Zhou L.G."/>
            <person name="Ni X.B."/>
            <person name="Tian J.H."/>
            <person name="Sheng Y."/>
            <person name="Liu T."/>
            <person name="Pan Y.S."/>
            <person name="Xia L.Y."/>
            <person name="Li J."/>
            <person name="Zhao F."/>
            <person name="Cao W.C."/>
        </authorList>
    </citation>
    <scope>NUCLEOTIDE SEQUENCE [LARGE SCALE GENOMIC DNA]</scope>
    <source>
        <strain evidence="1">Iper-2018</strain>
    </source>
</reference>
<evidence type="ECO:0000313" key="1">
    <source>
        <dbReference type="EMBL" id="KAG0432854.1"/>
    </source>
</evidence>
<evidence type="ECO:0000313" key="2">
    <source>
        <dbReference type="Proteomes" id="UP000805193"/>
    </source>
</evidence>